<dbReference type="KEGG" id="sphc:CVN68_01680"/>
<dbReference type="EMBL" id="CP024923">
    <property type="protein sequence ID" value="ATY30857.1"/>
    <property type="molecule type" value="Genomic_DNA"/>
</dbReference>
<evidence type="ECO:0000313" key="2">
    <source>
        <dbReference type="Proteomes" id="UP000229081"/>
    </source>
</evidence>
<dbReference type="OrthoDB" id="7508649at2"/>
<protein>
    <submittedName>
        <fullName evidence="1">Uncharacterized protein</fullName>
    </submittedName>
</protein>
<sequence>MKKSTAAALAQIEWSKVHSVTFYKIDQITTDLICCDVSTDAEVWTLHEEMSDWGAFLREIELLPGFRADWFAEVSQPVFAESRFLAFSR</sequence>
<evidence type="ECO:0000313" key="1">
    <source>
        <dbReference type="EMBL" id="ATY30857.1"/>
    </source>
</evidence>
<accession>A0A2K8MAH5</accession>
<keyword evidence="2" id="KW-1185">Reference proteome</keyword>
<name>A0A2K8MAH5_9SPHN</name>
<reference evidence="1 2" key="1">
    <citation type="submission" date="2017-11" db="EMBL/GenBank/DDBJ databases">
        <title>Complete genome sequence of Sphingomonas sp. Strain Cra20, a psychrotolerant potential plant growth promoting rhizobacteria.</title>
        <authorList>
            <person name="Luo Y."/>
        </authorList>
    </citation>
    <scope>NUCLEOTIDE SEQUENCE [LARGE SCALE GENOMIC DNA]</scope>
    <source>
        <strain evidence="1 2">Cra20</strain>
    </source>
</reference>
<proteinExistence type="predicted"/>
<dbReference type="AlphaFoldDB" id="A0A2K8MAH5"/>
<gene>
    <name evidence="1" type="ORF">CVN68_01680</name>
</gene>
<dbReference type="RefSeq" id="WP_100280668.1">
    <property type="nucleotide sequence ID" value="NZ_CP024923.1"/>
</dbReference>
<dbReference type="Proteomes" id="UP000229081">
    <property type="component" value="Chromosome"/>
</dbReference>
<organism evidence="1 2">
    <name type="scientific">Sphingomonas psychrotolerans</name>
    <dbReference type="NCBI Taxonomy" id="1327635"/>
    <lineage>
        <taxon>Bacteria</taxon>
        <taxon>Pseudomonadati</taxon>
        <taxon>Pseudomonadota</taxon>
        <taxon>Alphaproteobacteria</taxon>
        <taxon>Sphingomonadales</taxon>
        <taxon>Sphingomonadaceae</taxon>
        <taxon>Sphingomonas</taxon>
    </lineage>
</organism>